<sequence length="231" mass="26324">MGSVIHGVLMEQLGNEWGTALHEMAVRPFQQYLFFDRKRKIFIWRMGVIDDGLFEALSEILQSRKLYIKKHECDLCLSGPTILDETTFDKLAAQAFTTECLPYGCRLTLHTPTTCKHDGSYDVFPDLSRIFYGLNNKWNAFSEDLRLEQEGLETILGNACKIGKYELRSALFSLEGARVGGYEGMMQLYFRGNEMTRRIVMLLLMWASFTGIGIKTALGMGGCSCEFLYKE</sequence>
<proteinExistence type="predicted"/>
<keyword evidence="1" id="KW-0472">Membrane</keyword>
<evidence type="ECO:0000313" key="3">
    <source>
        <dbReference type="EMBL" id="EHM37596.1"/>
    </source>
</evidence>
<dbReference type="EMBL" id="AGCJ01000094">
    <property type="protein sequence ID" value="EHM37596.1"/>
    <property type="molecule type" value="Genomic_DNA"/>
</dbReference>
<evidence type="ECO:0000256" key="1">
    <source>
        <dbReference type="SAM" id="Phobius"/>
    </source>
</evidence>
<feature type="transmembrane region" description="Helical" evidence="1">
    <location>
        <begin position="199"/>
        <end position="218"/>
    </location>
</feature>
<dbReference type="Gene3D" id="3.30.70.1900">
    <property type="match status" value="1"/>
</dbReference>
<dbReference type="PATRIC" id="fig|861450.3.peg.1958"/>
<dbReference type="HOGENOM" id="CLU_063836_2_0_9"/>
<dbReference type="InterPro" id="IPR019267">
    <property type="entry name" value="CRISPR-assoc_Cas6_C"/>
</dbReference>
<dbReference type="CDD" id="cd21141">
    <property type="entry name" value="Cas6_III-like"/>
    <property type="match status" value="1"/>
</dbReference>
<gene>
    <name evidence="3" type="ORF">HMPREF0080_02135</name>
</gene>
<keyword evidence="1" id="KW-1133">Transmembrane helix</keyword>
<dbReference type="Pfam" id="PF10040">
    <property type="entry name" value="CRISPR_Cas6"/>
    <property type="match status" value="1"/>
</dbReference>
<keyword evidence="4" id="KW-1185">Reference proteome</keyword>
<evidence type="ECO:0000313" key="4">
    <source>
        <dbReference type="Proteomes" id="UP000005481"/>
    </source>
</evidence>
<comment type="caution">
    <text evidence="3">The sequence shown here is derived from an EMBL/GenBank/DDBJ whole genome shotgun (WGS) entry which is preliminary data.</text>
</comment>
<accession>G9YKC5</accession>
<dbReference type="STRING" id="861450.HMPREF0080_02135"/>
<dbReference type="OrthoDB" id="425607at2"/>
<evidence type="ECO:0000259" key="2">
    <source>
        <dbReference type="Pfam" id="PF10040"/>
    </source>
</evidence>
<keyword evidence="1" id="KW-0812">Transmembrane</keyword>
<reference evidence="3 4" key="1">
    <citation type="submission" date="2011-08" db="EMBL/GenBank/DDBJ databases">
        <authorList>
            <person name="Weinstock G."/>
            <person name="Sodergren E."/>
            <person name="Clifton S."/>
            <person name="Fulton L."/>
            <person name="Fulton B."/>
            <person name="Courtney L."/>
            <person name="Fronick C."/>
            <person name="Harrison M."/>
            <person name="Strong C."/>
            <person name="Farmer C."/>
            <person name="Delahaunty K."/>
            <person name="Markovic C."/>
            <person name="Hall O."/>
            <person name="Minx P."/>
            <person name="Tomlinson C."/>
            <person name="Mitreva M."/>
            <person name="Hou S."/>
            <person name="Chen J."/>
            <person name="Wollam A."/>
            <person name="Pepin K.H."/>
            <person name="Johnson M."/>
            <person name="Bhonagiri V."/>
            <person name="Zhang X."/>
            <person name="Suruliraj S."/>
            <person name="Warren W."/>
            <person name="Chinwalla A."/>
            <person name="Mardis E.R."/>
            <person name="Wilson R.K."/>
        </authorList>
    </citation>
    <scope>NUCLEOTIDE SEQUENCE [LARGE SCALE GENOMIC DNA]</scope>
    <source>
        <strain evidence="3 4">F0357</strain>
    </source>
</reference>
<organism evidence="3 4">
    <name type="scientific">Anaeroglobus geminatus F0357</name>
    <dbReference type="NCBI Taxonomy" id="861450"/>
    <lineage>
        <taxon>Bacteria</taxon>
        <taxon>Bacillati</taxon>
        <taxon>Bacillota</taxon>
        <taxon>Negativicutes</taxon>
        <taxon>Veillonellales</taxon>
        <taxon>Veillonellaceae</taxon>
        <taxon>Anaeroglobus</taxon>
    </lineage>
</organism>
<dbReference type="AlphaFoldDB" id="G9YKC5"/>
<name>G9YKC5_9FIRM</name>
<dbReference type="eggNOG" id="COG5551">
    <property type="taxonomic scope" value="Bacteria"/>
</dbReference>
<feature type="domain" description="CRISPR-associated protein Cas6 C-terminal" evidence="2">
    <location>
        <begin position="107"/>
        <end position="221"/>
    </location>
</feature>
<protein>
    <submittedName>
        <fullName evidence="3">Putative CRISPR-associated endoribonuclease Cas6</fullName>
    </submittedName>
</protein>
<dbReference type="Proteomes" id="UP000005481">
    <property type="component" value="Unassembled WGS sequence"/>
</dbReference>